<dbReference type="AlphaFoldDB" id="A0A0M2NYQ9"/>
<comment type="caution">
    <text evidence="1">The sequence shown here is derived from an EMBL/GenBank/DDBJ whole genome shotgun (WGS) entry which is preliminary data.</text>
</comment>
<protein>
    <recommendedName>
        <fullName evidence="3">N-acetyltransferase domain-containing protein</fullName>
    </recommendedName>
</protein>
<proteinExistence type="predicted"/>
<evidence type="ECO:0000313" key="2">
    <source>
        <dbReference type="Proteomes" id="UP000034455"/>
    </source>
</evidence>
<dbReference type="EMBL" id="LAKJ01000004">
    <property type="protein sequence ID" value="KKI64871.1"/>
    <property type="molecule type" value="Genomic_DNA"/>
</dbReference>
<name>A0A0M2NYQ9_STACC</name>
<accession>A0A0M2NYQ9</accession>
<dbReference type="InterPro" id="IPR016181">
    <property type="entry name" value="Acyl_CoA_acyltransferase"/>
</dbReference>
<organism evidence="1 2">
    <name type="scientific">Staphylococcus cohnii subsp. cohnii</name>
    <dbReference type="NCBI Taxonomy" id="74704"/>
    <lineage>
        <taxon>Bacteria</taxon>
        <taxon>Bacillati</taxon>
        <taxon>Bacillota</taxon>
        <taxon>Bacilli</taxon>
        <taxon>Bacillales</taxon>
        <taxon>Staphylococcaceae</taxon>
        <taxon>Staphylococcus</taxon>
        <taxon>Staphylococcus cohnii species complex</taxon>
    </lineage>
</organism>
<dbReference type="PATRIC" id="fig|74704.6.peg.2112"/>
<reference evidence="1 2" key="1">
    <citation type="submission" date="2015-03" db="EMBL/GenBank/DDBJ databases">
        <title>Genome Assembly of Staphylococcus cohnii subsp. cohnii strain G22B2.</title>
        <authorList>
            <person name="Nair G."/>
            <person name="Kaur G."/>
            <person name="Khatri I."/>
            <person name="Singh N.K."/>
            <person name="Sathyabama S."/>
            <person name="Maurya S.K."/>
            <person name="Subramanian S."/>
            <person name="Agrewala J.N."/>
            <person name="Mayilraj S."/>
        </authorList>
    </citation>
    <scope>NUCLEOTIDE SEQUENCE [LARGE SCALE GENOMIC DNA]</scope>
    <source>
        <strain evidence="1 2">G22B2</strain>
    </source>
</reference>
<evidence type="ECO:0000313" key="1">
    <source>
        <dbReference type="EMBL" id="KKI64871.1"/>
    </source>
</evidence>
<evidence type="ECO:0008006" key="3">
    <source>
        <dbReference type="Google" id="ProtNLM"/>
    </source>
</evidence>
<dbReference type="SUPFAM" id="SSF55729">
    <property type="entry name" value="Acyl-CoA N-acyltransferases (Nat)"/>
    <property type="match status" value="1"/>
</dbReference>
<dbReference type="Gene3D" id="3.40.630.30">
    <property type="match status" value="1"/>
</dbReference>
<sequence>MEEKRGMGIGNSLITHLHKQYPNTRIDLLATDHSAKFYEKQDFRIFHGYRKNFIN</sequence>
<gene>
    <name evidence="1" type="ORF">UF66_2054</name>
</gene>
<dbReference type="Proteomes" id="UP000034455">
    <property type="component" value="Unassembled WGS sequence"/>
</dbReference>